<dbReference type="EMBL" id="DXCC01000017">
    <property type="protein sequence ID" value="HIZ15352.1"/>
    <property type="molecule type" value="Genomic_DNA"/>
</dbReference>
<dbReference type="AlphaFoldDB" id="A0A9D2DE48"/>
<gene>
    <name evidence="1" type="ORF">H9816_05535</name>
</gene>
<accession>A0A9D2DE48</accession>
<dbReference type="Gene3D" id="3.30.1460.10">
    <property type="match status" value="1"/>
</dbReference>
<evidence type="ECO:0000313" key="1">
    <source>
        <dbReference type="EMBL" id="HIZ15352.1"/>
    </source>
</evidence>
<protein>
    <submittedName>
        <fullName evidence="1">Uncharacterized protein</fullName>
    </submittedName>
</protein>
<comment type="caution">
    <text evidence="1">The sequence shown here is derived from an EMBL/GenBank/DDBJ whole genome shotgun (WGS) entry which is preliminary data.</text>
</comment>
<proteinExistence type="predicted"/>
<reference evidence="1" key="2">
    <citation type="submission" date="2021-04" db="EMBL/GenBank/DDBJ databases">
        <authorList>
            <person name="Gilroy R."/>
        </authorList>
    </citation>
    <scope>NUCLEOTIDE SEQUENCE</scope>
    <source>
        <strain evidence="1">ChiHjej11B10-19426</strain>
    </source>
</reference>
<dbReference type="Proteomes" id="UP000824014">
    <property type="component" value="Unassembled WGS sequence"/>
</dbReference>
<sequence length="444" mass="50149">MKNAITYFEPVHGSTQSAFDAERYRQSVELYDAQRYTEAFHTFLDSLNPKFRETYGNAEGTEFHIPHGSIVVDIHLTDDRLRIHADFMELPAKGSVAMLRQVAGLNTNQLLLPTFLLEGNRLTLDYTCPMQRTHPAKLYGVLRDICYIGDQYDDEFAAKFGATRLYTPNVQPYSAEETARLYDAIQTICREALAAVKEYDANRQGAYSWNILETAVYQILYTAAPQGQLLNELDKAVADLDRDLPLNELNQKGAEALRKLAAMSREELARDLYHVDTLISTKRRSSLRNVQDNLREVYGQAEQAIQGGNFEAAAIRMLYKFYEMYYYCDVQDNINGVVARALAKASGQPWEEAAEALYDAMDALMEGNLEGDDDTDFDFSAAIGEAAREMQENLQATVGDVQSLVQEMQQKMAEALARGDMQEYMRLAAEMQQKIMQQALGGNQ</sequence>
<reference evidence="1" key="1">
    <citation type="journal article" date="2021" name="PeerJ">
        <title>Extensive microbial diversity within the chicken gut microbiome revealed by metagenomics and culture.</title>
        <authorList>
            <person name="Gilroy R."/>
            <person name="Ravi A."/>
            <person name="Getino M."/>
            <person name="Pursley I."/>
            <person name="Horton D.L."/>
            <person name="Alikhan N.F."/>
            <person name="Baker D."/>
            <person name="Gharbi K."/>
            <person name="Hall N."/>
            <person name="Watson M."/>
            <person name="Adriaenssens E.M."/>
            <person name="Foster-Nyarko E."/>
            <person name="Jarju S."/>
            <person name="Secka A."/>
            <person name="Antonio M."/>
            <person name="Oren A."/>
            <person name="Chaudhuri R.R."/>
            <person name="La Ragione R."/>
            <person name="Hildebrand F."/>
            <person name="Pallen M.J."/>
        </authorList>
    </citation>
    <scope>NUCLEOTIDE SEQUENCE</scope>
    <source>
        <strain evidence="1">ChiHjej11B10-19426</strain>
    </source>
</reference>
<evidence type="ECO:0000313" key="2">
    <source>
        <dbReference type="Proteomes" id="UP000824014"/>
    </source>
</evidence>
<organism evidence="1 2">
    <name type="scientific">Candidatus Tidjanibacter faecipullorum</name>
    <dbReference type="NCBI Taxonomy" id="2838766"/>
    <lineage>
        <taxon>Bacteria</taxon>
        <taxon>Pseudomonadati</taxon>
        <taxon>Bacteroidota</taxon>
        <taxon>Bacteroidia</taxon>
        <taxon>Bacteroidales</taxon>
        <taxon>Rikenellaceae</taxon>
        <taxon>Tidjanibacter</taxon>
    </lineage>
</organism>
<dbReference type="SUPFAM" id="SSF69635">
    <property type="entry name" value="Type III secretory system chaperone-like"/>
    <property type="match status" value="1"/>
</dbReference>
<name>A0A9D2DE48_9BACT</name>